<organism evidence="2 3">
    <name type="scientific">Solanum tuberosum</name>
    <name type="common">Potato</name>
    <dbReference type="NCBI Taxonomy" id="4113"/>
    <lineage>
        <taxon>Eukaryota</taxon>
        <taxon>Viridiplantae</taxon>
        <taxon>Streptophyta</taxon>
        <taxon>Embryophyta</taxon>
        <taxon>Tracheophyta</taxon>
        <taxon>Spermatophyta</taxon>
        <taxon>Magnoliopsida</taxon>
        <taxon>eudicotyledons</taxon>
        <taxon>Gunneridae</taxon>
        <taxon>Pentapetalae</taxon>
        <taxon>asterids</taxon>
        <taxon>lamiids</taxon>
        <taxon>Solanales</taxon>
        <taxon>Solanaceae</taxon>
        <taxon>Solanoideae</taxon>
        <taxon>Solaneae</taxon>
        <taxon>Solanum</taxon>
    </lineage>
</organism>
<dbReference type="EMBL" id="JAIVGD010000018">
    <property type="protein sequence ID" value="KAH0754517.1"/>
    <property type="molecule type" value="Genomic_DNA"/>
</dbReference>
<keyword evidence="3" id="KW-1185">Reference proteome</keyword>
<reference evidence="2 3" key="1">
    <citation type="journal article" date="2021" name="bioRxiv">
        <title>Chromosome-scale and haplotype-resolved genome assembly of a tetraploid potato cultivar.</title>
        <authorList>
            <person name="Sun H."/>
            <person name="Jiao W.-B."/>
            <person name="Krause K."/>
            <person name="Campoy J.A."/>
            <person name="Goel M."/>
            <person name="Folz-Donahue K."/>
            <person name="Kukat C."/>
            <person name="Huettel B."/>
            <person name="Schneeberger K."/>
        </authorList>
    </citation>
    <scope>NUCLEOTIDE SEQUENCE [LARGE SCALE GENOMIC DNA]</scope>
    <source>
        <strain evidence="2">SolTubOtavaFocal</strain>
        <tissue evidence="2">Leaves</tissue>
    </source>
</reference>
<dbReference type="Proteomes" id="UP000826656">
    <property type="component" value="Unassembled WGS sequence"/>
</dbReference>
<gene>
    <name evidence="2" type="ORF">KY290_024787</name>
</gene>
<evidence type="ECO:0000256" key="1">
    <source>
        <dbReference type="SAM" id="MobiDB-lite"/>
    </source>
</evidence>
<protein>
    <submittedName>
        <fullName evidence="2">Uncharacterized protein</fullName>
    </submittedName>
</protein>
<proteinExistence type="predicted"/>
<feature type="region of interest" description="Disordered" evidence="1">
    <location>
        <begin position="39"/>
        <end position="70"/>
    </location>
</feature>
<name>A0ABQ7URN5_SOLTU</name>
<accession>A0ABQ7URN5</accession>
<sequence>MKTTLAPKARTESQKGVTTFMEANHEHSTIFVPRLLNWNDSHSVPKPSSSKTPEEAETEATEAISVDNNKGKVTRVDFSGDIPKVFYEDLPTSPTASEMDPFS</sequence>
<evidence type="ECO:0000313" key="2">
    <source>
        <dbReference type="EMBL" id="KAH0754517.1"/>
    </source>
</evidence>
<comment type="caution">
    <text evidence="2">The sequence shown here is derived from an EMBL/GenBank/DDBJ whole genome shotgun (WGS) entry which is preliminary data.</text>
</comment>
<evidence type="ECO:0000313" key="3">
    <source>
        <dbReference type="Proteomes" id="UP000826656"/>
    </source>
</evidence>